<dbReference type="Proteomes" id="UP001153069">
    <property type="component" value="Unassembled WGS sequence"/>
</dbReference>
<protein>
    <submittedName>
        <fullName evidence="2">Uncharacterized protein</fullName>
    </submittedName>
</protein>
<organism evidence="2 3">
    <name type="scientific">Seminavis robusta</name>
    <dbReference type="NCBI Taxonomy" id="568900"/>
    <lineage>
        <taxon>Eukaryota</taxon>
        <taxon>Sar</taxon>
        <taxon>Stramenopiles</taxon>
        <taxon>Ochrophyta</taxon>
        <taxon>Bacillariophyta</taxon>
        <taxon>Bacillariophyceae</taxon>
        <taxon>Bacillariophycidae</taxon>
        <taxon>Naviculales</taxon>
        <taxon>Naviculaceae</taxon>
        <taxon>Seminavis</taxon>
    </lineage>
</organism>
<accession>A0A9N8EHU0</accession>
<sequence length="944" mass="102842">MATSNSKDGEKQNNKNNGAPRTFRGPYKKVKLNEIEVQLKEALLDGAARIISKKQADHKGRLPPGFMDTLLGELKKNVVLADATRDTVNNHLKKISKNQNQEAYDASPGASSTAKVQAANSVAKPPKKKNSTPQTAAAGTNQKGGKHNGSTSSREPSNKEPNKGSGPSVPLPKTTLDAASPVGTKGSVPAIETTKDATVAPPDPPENEAAPKESSTPTTTAVATLPAAAAPIIVDDPGDNLNEARLKDPPPNLPHASETTTPGPPHPNNKSKKSEDQQAALQWASKEMIAKAAEAKQRGARLIKGEVENIVMQANAKFNLEGDDKIRKETVRSRARRNNPEGRGRGKMKSRVAVAAAPPLAKDDPPGIGGGCKLKDPPSVAALPTTDGPAGNTNAATLKDPPREDLKDPKRKNGPDPTRPDEEDDANAAKRKRSENHEAALVWASKEILARTKEAKQRGTRLNQGVSANIVMQANAKFNLEGKEKISAGTVRSRVQRNNPDGRMKSPMDDVEPALVDACNKCARMNEPLSSECFLELAHKLIEGTPIEEKRKRLAAIQGHDPERTKLSLRYHLSFLKRNGEKLSDVRALRNNFFRQQWATHQNVEKMYDRVSEYLVEVGIARKLDSPVYRSKSGKIVNRPDQAFGFPCKFKLLHPERLLHMDVSDSSRGINMYTAQKEGKATVTADILFTVSPIRNALGEPVLAVVVLQSESTEIPEDWKLGIDIAADLLGGADMAGVEVVRRNPSGPSCVVGGKEVPCFMDVSPHGGITSQVLANVLAYLDKLDVFPRDQGPLPCMILDGHNERFGVPFVRYVLDKQHEWHAFKGVPYGSHLAVVGDASEMNKAFKRALETAKKELLQLKQLLRMDTSLLPTDVIPLVNKVWSQSFGDVSMARKALSERGWNPMNRALLRDKDIVNSLLKDTGKVVRRHPRRTDDGSIVYLKD</sequence>
<feature type="compositionally biased region" description="Basic and acidic residues" evidence="1">
    <location>
        <begin position="320"/>
        <end position="344"/>
    </location>
</feature>
<keyword evidence="3" id="KW-1185">Reference proteome</keyword>
<evidence type="ECO:0000256" key="1">
    <source>
        <dbReference type="SAM" id="MobiDB-lite"/>
    </source>
</evidence>
<gene>
    <name evidence="2" type="ORF">SEMRO_1102_G241510.1</name>
</gene>
<evidence type="ECO:0000313" key="2">
    <source>
        <dbReference type="EMBL" id="CAB9520434.1"/>
    </source>
</evidence>
<feature type="region of interest" description="Disordered" evidence="1">
    <location>
        <begin position="1"/>
        <end position="25"/>
    </location>
</feature>
<dbReference type="AlphaFoldDB" id="A0A9N8EHU0"/>
<name>A0A9N8EHU0_9STRA</name>
<feature type="region of interest" description="Disordered" evidence="1">
    <location>
        <begin position="94"/>
        <end position="281"/>
    </location>
</feature>
<feature type="compositionally biased region" description="Basic and acidic residues" evidence="1">
    <location>
        <begin position="400"/>
        <end position="420"/>
    </location>
</feature>
<feature type="region of interest" description="Disordered" evidence="1">
    <location>
        <begin position="320"/>
        <end position="437"/>
    </location>
</feature>
<evidence type="ECO:0000313" key="3">
    <source>
        <dbReference type="Proteomes" id="UP001153069"/>
    </source>
</evidence>
<feature type="compositionally biased region" description="Polar residues" evidence="1">
    <location>
        <begin position="131"/>
        <end position="155"/>
    </location>
</feature>
<feature type="compositionally biased region" description="Polar residues" evidence="1">
    <location>
        <begin position="109"/>
        <end position="120"/>
    </location>
</feature>
<dbReference type="OrthoDB" id="54554at2759"/>
<dbReference type="EMBL" id="CAICTM010001100">
    <property type="protein sequence ID" value="CAB9520434.1"/>
    <property type="molecule type" value="Genomic_DNA"/>
</dbReference>
<comment type="caution">
    <text evidence="2">The sequence shown here is derived from an EMBL/GenBank/DDBJ whole genome shotgun (WGS) entry which is preliminary data.</text>
</comment>
<proteinExistence type="predicted"/>
<feature type="compositionally biased region" description="Low complexity" evidence="1">
    <location>
        <begin position="212"/>
        <end position="233"/>
    </location>
</feature>
<reference evidence="2" key="1">
    <citation type="submission" date="2020-06" db="EMBL/GenBank/DDBJ databases">
        <authorList>
            <consortium name="Plant Systems Biology data submission"/>
        </authorList>
    </citation>
    <scope>NUCLEOTIDE SEQUENCE</scope>
    <source>
        <strain evidence="2">D6</strain>
    </source>
</reference>